<feature type="compositionally biased region" description="Basic and acidic residues" evidence="3">
    <location>
        <begin position="1338"/>
        <end position="1391"/>
    </location>
</feature>
<proteinExistence type="inferred from homology"/>
<dbReference type="InterPro" id="IPR036305">
    <property type="entry name" value="RGS_sf"/>
</dbReference>
<dbReference type="OrthoDB" id="120967at2759"/>
<dbReference type="SMART" id="SM00312">
    <property type="entry name" value="PX"/>
    <property type="match status" value="1"/>
</dbReference>
<dbReference type="Pfam" id="PF00615">
    <property type="entry name" value="RGS"/>
    <property type="match status" value="1"/>
</dbReference>
<evidence type="ECO:0000259" key="7">
    <source>
        <dbReference type="PROSITE" id="PS51207"/>
    </source>
</evidence>
<dbReference type="SMART" id="SM00313">
    <property type="entry name" value="PXA"/>
    <property type="match status" value="1"/>
</dbReference>
<feature type="domain" description="RGS" evidence="5">
    <location>
        <begin position="400"/>
        <end position="505"/>
    </location>
</feature>
<feature type="region of interest" description="Disordered" evidence="3">
    <location>
        <begin position="1074"/>
        <end position="1097"/>
    </location>
</feature>
<dbReference type="Gene3D" id="3.30.1520.10">
    <property type="entry name" value="Phox-like domain"/>
    <property type="match status" value="1"/>
</dbReference>
<dbReference type="InterPro" id="IPR036871">
    <property type="entry name" value="PX_dom_sf"/>
</dbReference>
<evidence type="ECO:0000256" key="1">
    <source>
        <dbReference type="ARBA" id="ARBA00010883"/>
    </source>
</evidence>
<sequence>MPTSSATRVPLAGGRSGTDSGLAGEPVSAGPSATSSGSTGSSSAIRLVPAGCVLVAVAAVAFQLAWGGLSLTAFFLKLFVYVSFALLCFLAGGFVLLVRKSPPKVVSCFHSRRQSAALLDFFDRLMARFSMPVQDSSQNRRVVISHNVDKALKEVFDYSYRDYILSWYVPLSRDEGQLHSMLSEDWWQMIGLLRARLAHIDLVNVVCYDTIRVLHTHFTDLKAASARPEECAKPFPLHPCLVSPESELAFLRCVARILLLCLLPRRDAKSQTLRCCLTEVITTKVLRPLVEDFIKLISTSADVGFLQQLRYQIVVEIIHATTISSLPQLKKQKDRKGKELAAMKADLLRARDMKRYINQLTVAKKQCEKRIRLLGGPNYDHTEEGGGDESDGPQSPKILQFDDIMVNPGYREHFRVYMERVDKRALISFWELNEVPQIVGEIYQKFFVESREIPVEKVLLKEVQQSLVGNRGTQVFIRLQDQVAETMRERYYPSFLVSDLYDRLIRREEQCSQSESSTEDKEDGCHGLDAGEEVCDEGSKGINEQASYAATKLRQLYDKLEYKRQALGSIQNAPKPDKKIVGKLKEEITAMEKEHGELQQHISRTDWWCENLGHWRATITTAEATEETGEMAASYSVCVSLAEGEEEEAANSRWAVQRKLTEFQTLHRKLTECFPLLKKLPLPSLSKLPFKSIDQKFLEKSKTQLNAFLQRLLTDERLCQSEALYAFLSPSPEHLKVMSIQKKSSFSLASFLERLPGDFFSHTEEEAEDDSDLSDYGDEPDGRKDALAEPCFTLIGEIFELRGMFKWVRKTLIALVQVTFGRTINKQIRDTVNWIFSEQMLVCYINIFRDAFWPNGRLAPHMKTRTERERSDTRDRAQQKLLDNIPEALANLVGQQNARFGVIKIFNALQETNANKHLLYVLMEMLLKELCSASRLLPEEGFCLGLGVDYAKKKYKLQQELRMDYRRYMTEGPRHPKRGVASSRDAAALTEARRTTQGASRPLHRRTSHRESGEDDHDNEGGGEEGRLESVEGRRQQQRHMGVQAGFWSSGAADAEEALRKRQQEHIKYVDLNRRREGEVPGPYPGRSGGENPPPEPIHGAFQSPLLEYSAALREGLLSSYVAPEAVYRSQCHDACRCYSTRPTLDLQYHHPPCCGQQLPMTSGGFPASYWALPPGGSVSQFGHHSQSPMRVGVGALSMDSVAGALPGDGGRTTTTKEKMLSYKEALKQQILERQERRRVEQEEREIYEAQLEADMRDHQPWGRGGAGAPLRDSTGNLITDLHRMHKQNEEASANPEQRTPQFARGNVFPSEPSALQLHEQDKYKGYLKEQIEEKRRQKAEEREQSRLEEEKVERRLADQRAHIQREYQEEQDSRKRKEMEQKAKNEELTAVREGAAGAPGGACPQGAIPSYPHAAEETGAPERSLSGLQSPPVPACKNHLRATEDQRDVFSELSVLRRQLRSDQRRLEDDMLQGDWEELESPLSDRLRERPPVDVFDMARLRLQAAVRRPRSRNPEPSNLQRIHDSLQLRPSDGEFRAFSSEFPRVSDEGGVPSRRRRGYMDQRHHMTGSQRTARDDDLDLPQQRHYQRATVGASARGSLLESDSAFIDPLGEAYPVPPTPEQRETPQLSARERRRVASRDPVGQPAGYSSQSQSSLQEPEPSGKRAHDKMGTASSVTSSHHDNKIGPADLPPSSSSSSSSDEDYEEDQRYHASSWESVDLWARPQAANTRQQITDHRLLKREWPAAHGSAP</sequence>
<comment type="caution">
    <text evidence="8">The sequence shown here is derived from an EMBL/GenBank/DDBJ whole genome shotgun (WGS) entry which is preliminary data.</text>
</comment>
<feature type="domain" description="PX" evidence="6">
    <location>
        <begin position="613"/>
        <end position="735"/>
    </location>
</feature>
<name>A0A9Q0I599_9TELE</name>
<evidence type="ECO:0000259" key="6">
    <source>
        <dbReference type="PROSITE" id="PS50195"/>
    </source>
</evidence>
<dbReference type="PROSITE" id="PS51207">
    <property type="entry name" value="PXA"/>
    <property type="match status" value="1"/>
</dbReference>
<feature type="compositionally biased region" description="Polar residues" evidence="3">
    <location>
        <begin position="1291"/>
        <end position="1301"/>
    </location>
</feature>
<feature type="compositionally biased region" description="Basic and acidic residues" evidence="3">
    <location>
        <begin position="1024"/>
        <end position="1035"/>
    </location>
</feature>
<feature type="transmembrane region" description="Helical" evidence="4">
    <location>
        <begin position="78"/>
        <end position="98"/>
    </location>
</feature>
<dbReference type="PROSITE" id="PS50132">
    <property type="entry name" value="RGS"/>
    <property type="match status" value="1"/>
</dbReference>
<dbReference type="InterPro" id="IPR013937">
    <property type="entry name" value="Sorting_nexin_C"/>
</dbReference>
<dbReference type="Pfam" id="PF02194">
    <property type="entry name" value="PXA"/>
    <property type="match status" value="1"/>
</dbReference>
<feature type="compositionally biased region" description="Low complexity" evidence="3">
    <location>
        <begin position="28"/>
        <end position="40"/>
    </location>
</feature>
<feature type="region of interest" description="Disordered" evidence="3">
    <location>
        <begin position="1288"/>
        <end position="1322"/>
    </location>
</feature>
<dbReference type="EMBL" id="JANIIK010000116">
    <property type="protein sequence ID" value="KAJ3587382.1"/>
    <property type="molecule type" value="Genomic_DNA"/>
</dbReference>
<feature type="region of interest" description="Disordered" evidence="3">
    <location>
        <begin position="1"/>
        <end position="40"/>
    </location>
</feature>
<dbReference type="Gene3D" id="1.10.167.10">
    <property type="entry name" value="Regulator of G-protein Signalling 4, domain 2"/>
    <property type="match status" value="1"/>
</dbReference>
<feature type="coiled-coil region" evidence="2">
    <location>
        <begin position="1224"/>
        <end position="1253"/>
    </location>
</feature>
<evidence type="ECO:0000256" key="4">
    <source>
        <dbReference type="SAM" id="Phobius"/>
    </source>
</evidence>
<dbReference type="SUPFAM" id="SSF64268">
    <property type="entry name" value="PX domain"/>
    <property type="match status" value="1"/>
</dbReference>
<keyword evidence="4" id="KW-0472">Membrane</keyword>
<dbReference type="InterPro" id="IPR016137">
    <property type="entry name" value="RGS"/>
</dbReference>
<feature type="region of interest" description="Disordered" evidence="3">
    <location>
        <begin position="970"/>
        <end position="1044"/>
    </location>
</feature>
<feature type="region of interest" description="Disordered" evidence="3">
    <location>
        <begin position="1508"/>
        <end position="1527"/>
    </location>
</feature>
<feature type="region of interest" description="Disordered" evidence="3">
    <location>
        <begin position="375"/>
        <end position="395"/>
    </location>
</feature>
<dbReference type="SUPFAM" id="SSF48097">
    <property type="entry name" value="Regulator of G-protein signaling, RGS"/>
    <property type="match status" value="1"/>
</dbReference>
<protein>
    <recommendedName>
        <fullName evidence="10">Sorting nexin-25</fullName>
    </recommendedName>
</protein>
<feature type="region of interest" description="Disordered" evidence="3">
    <location>
        <begin position="1338"/>
        <end position="1437"/>
    </location>
</feature>
<dbReference type="GO" id="GO:0005768">
    <property type="term" value="C:endosome"/>
    <property type="evidence" value="ECO:0007669"/>
    <property type="project" value="TreeGrafter"/>
</dbReference>
<comment type="similarity">
    <text evidence="1">Belongs to the sorting nexin family.</text>
</comment>
<organism evidence="8 9">
    <name type="scientific">Muraenolepis orangiensis</name>
    <name type="common">Patagonian moray cod</name>
    <dbReference type="NCBI Taxonomy" id="630683"/>
    <lineage>
        <taxon>Eukaryota</taxon>
        <taxon>Metazoa</taxon>
        <taxon>Chordata</taxon>
        <taxon>Craniata</taxon>
        <taxon>Vertebrata</taxon>
        <taxon>Euteleostomi</taxon>
        <taxon>Actinopterygii</taxon>
        <taxon>Neopterygii</taxon>
        <taxon>Teleostei</taxon>
        <taxon>Neoteleostei</taxon>
        <taxon>Acanthomorphata</taxon>
        <taxon>Zeiogadaria</taxon>
        <taxon>Gadariae</taxon>
        <taxon>Gadiformes</taxon>
        <taxon>Muraenolepidoidei</taxon>
        <taxon>Muraenolepididae</taxon>
        <taxon>Muraenolepis</taxon>
    </lineage>
</organism>
<evidence type="ECO:0000313" key="8">
    <source>
        <dbReference type="EMBL" id="KAJ3587382.1"/>
    </source>
</evidence>
<keyword evidence="2" id="KW-0175">Coiled coil</keyword>
<dbReference type="InterPro" id="IPR001683">
    <property type="entry name" value="PX_dom"/>
</dbReference>
<accession>A0A9Q0I599</accession>
<feature type="compositionally biased region" description="Basic and acidic residues" evidence="3">
    <location>
        <begin position="1663"/>
        <end position="1672"/>
    </location>
</feature>
<gene>
    <name evidence="8" type="ORF">NHX12_010980</name>
</gene>
<dbReference type="SMART" id="SM00315">
    <property type="entry name" value="RGS"/>
    <property type="match status" value="1"/>
</dbReference>
<evidence type="ECO:0000313" key="9">
    <source>
        <dbReference type="Proteomes" id="UP001148018"/>
    </source>
</evidence>
<dbReference type="PANTHER" id="PTHR22775">
    <property type="entry name" value="SORTING NEXIN"/>
    <property type="match status" value="1"/>
</dbReference>
<evidence type="ECO:0000256" key="2">
    <source>
        <dbReference type="SAM" id="Coils"/>
    </source>
</evidence>
<dbReference type="GO" id="GO:0035091">
    <property type="term" value="F:phosphatidylinositol binding"/>
    <property type="evidence" value="ECO:0007669"/>
    <property type="project" value="InterPro"/>
</dbReference>
<feature type="region of interest" description="Disordered" evidence="3">
    <location>
        <begin position="1611"/>
        <end position="1753"/>
    </location>
</feature>
<feature type="compositionally biased region" description="Low complexity" evidence="3">
    <location>
        <begin position="1651"/>
        <end position="1662"/>
    </location>
</feature>
<feature type="region of interest" description="Disordered" evidence="3">
    <location>
        <begin position="1541"/>
        <end position="1582"/>
    </location>
</feature>
<dbReference type="Proteomes" id="UP001148018">
    <property type="component" value="Unassembled WGS sequence"/>
</dbReference>
<keyword evidence="4" id="KW-0812">Transmembrane</keyword>
<evidence type="ECO:0008006" key="10">
    <source>
        <dbReference type="Google" id="ProtNLM"/>
    </source>
</evidence>
<feature type="compositionally biased region" description="Basic and acidic residues" evidence="3">
    <location>
        <begin position="1735"/>
        <end position="1746"/>
    </location>
</feature>
<dbReference type="PANTHER" id="PTHR22775:SF48">
    <property type="entry name" value="SORTING NEXIN-25"/>
    <property type="match status" value="1"/>
</dbReference>
<dbReference type="PROSITE" id="PS50195">
    <property type="entry name" value="PX"/>
    <property type="match status" value="1"/>
</dbReference>
<feature type="transmembrane region" description="Helical" evidence="4">
    <location>
        <begin position="44"/>
        <end position="66"/>
    </location>
</feature>
<dbReference type="Pfam" id="PF00787">
    <property type="entry name" value="PX"/>
    <property type="match status" value="1"/>
</dbReference>
<dbReference type="CDD" id="cd22249">
    <property type="entry name" value="UDM1_RNF168_RNF169-like"/>
    <property type="match status" value="1"/>
</dbReference>
<keyword evidence="9" id="KW-1185">Reference proteome</keyword>
<keyword evidence="4" id="KW-1133">Transmembrane helix</keyword>
<dbReference type="Pfam" id="PF08628">
    <property type="entry name" value="Nexin_C"/>
    <property type="match status" value="1"/>
</dbReference>
<evidence type="ECO:0000259" key="5">
    <source>
        <dbReference type="PROSITE" id="PS50132"/>
    </source>
</evidence>
<reference evidence="8" key="1">
    <citation type="submission" date="2022-07" db="EMBL/GenBank/DDBJ databases">
        <title>Chromosome-level genome of Muraenolepis orangiensis.</title>
        <authorList>
            <person name="Kim J."/>
        </authorList>
    </citation>
    <scope>NUCLEOTIDE SEQUENCE</scope>
    <source>
        <strain evidence="8">KU_S4_2022</strain>
        <tissue evidence="8">Muscle</tissue>
    </source>
</reference>
<feature type="compositionally biased region" description="Acidic residues" evidence="3">
    <location>
        <begin position="1013"/>
        <end position="1023"/>
    </location>
</feature>
<feature type="domain" description="PXA" evidence="7">
    <location>
        <begin position="145"/>
        <end position="301"/>
    </location>
</feature>
<feature type="region of interest" description="Disordered" evidence="3">
    <location>
        <begin position="511"/>
        <end position="530"/>
    </location>
</feature>
<evidence type="ECO:0000256" key="3">
    <source>
        <dbReference type="SAM" id="MobiDB-lite"/>
    </source>
</evidence>
<dbReference type="InterPro" id="IPR044926">
    <property type="entry name" value="RGS_subdomain_2"/>
</dbReference>
<dbReference type="InterPro" id="IPR003114">
    <property type="entry name" value="Phox_assoc"/>
</dbReference>